<feature type="domain" description="VWA7 N-terminal" evidence="9">
    <location>
        <begin position="91"/>
        <end position="304"/>
    </location>
</feature>
<dbReference type="Pfam" id="PF23619">
    <property type="entry name" value="Ig_VWA7"/>
    <property type="match status" value="1"/>
</dbReference>
<comment type="subcellular location">
    <subcellularLocation>
        <location evidence="1">Secreted</location>
    </subcellularLocation>
</comment>
<dbReference type="InterPro" id="IPR056861">
    <property type="entry name" value="HMCN1-like_VWA"/>
</dbReference>
<gene>
    <name evidence="10" type="ORF">PEVE_00040112</name>
</gene>
<dbReference type="Proteomes" id="UP001159427">
    <property type="component" value="Unassembled WGS sequence"/>
</dbReference>
<evidence type="ECO:0000259" key="9">
    <source>
        <dbReference type="Pfam" id="PF25107"/>
    </source>
</evidence>
<dbReference type="EMBL" id="CALNXI010000723">
    <property type="protein sequence ID" value="CAH3040727.1"/>
    <property type="molecule type" value="Genomic_DNA"/>
</dbReference>
<evidence type="ECO:0000256" key="5">
    <source>
        <dbReference type="SAM" id="Phobius"/>
    </source>
</evidence>
<reference evidence="10 11" key="1">
    <citation type="submission" date="2022-05" db="EMBL/GenBank/DDBJ databases">
        <authorList>
            <consortium name="Genoscope - CEA"/>
            <person name="William W."/>
        </authorList>
    </citation>
    <scope>NUCLEOTIDE SEQUENCE [LARGE SCALE GENOMIC DNA]</scope>
</reference>
<keyword evidence="5" id="KW-0472">Membrane</keyword>
<proteinExistence type="predicted"/>
<evidence type="ECO:0000256" key="1">
    <source>
        <dbReference type="ARBA" id="ARBA00004613"/>
    </source>
</evidence>
<dbReference type="InterPro" id="IPR036465">
    <property type="entry name" value="vWFA_dom_sf"/>
</dbReference>
<evidence type="ECO:0000313" key="10">
    <source>
        <dbReference type="EMBL" id="CAH3040727.1"/>
    </source>
</evidence>
<feature type="transmembrane region" description="Helical" evidence="5">
    <location>
        <begin position="1180"/>
        <end position="1204"/>
    </location>
</feature>
<protein>
    <recommendedName>
        <fullName evidence="12">von Willebrand factor A domain-containing protein 7</fullName>
    </recommendedName>
</protein>
<evidence type="ECO:0000256" key="4">
    <source>
        <dbReference type="SAM" id="MobiDB-lite"/>
    </source>
</evidence>
<keyword evidence="5" id="KW-0812">Transmembrane</keyword>
<organism evidence="10 11">
    <name type="scientific">Porites evermanni</name>
    <dbReference type="NCBI Taxonomy" id="104178"/>
    <lineage>
        <taxon>Eukaryota</taxon>
        <taxon>Metazoa</taxon>
        <taxon>Cnidaria</taxon>
        <taxon>Anthozoa</taxon>
        <taxon>Hexacorallia</taxon>
        <taxon>Scleractinia</taxon>
        <taxon>Fungiina</taxon>
        <taxon>Poritidae</taxon>
        <taxon>Porites</taxon>
    </lineage>
</organism>
<keyword evidence="2" id="KW-0964">Secreted</keyword>
<keyword evidence="5" id="KW-1133">Transmembrane helix</keyword>
<keyword evidence="11" id="KW-1185">Reference proteome</keyword>
<dbReference type="PANTHER" id="PTHR14905:SF7">
    <property type="entry name" value="VON WILLEBRAND FACTOR A DOMAIN-CONTAINING PROTEIN 7"/>
    <property type="match status" value="1"/>
</dbReference>
<dbReference type="CDD" id="cd00198">
    <property type="entry name" value="vWFA"/>
    <property type="match status" value="1"/>
</dbReference>
<dbReference type="Pfam" id="PF25106">
    <property type="entry name" value="VWA_4"/>
    <property type="match status" value="1"/>
</dbReference>
<feature type="chain" id="PRO_5047042259" description="von Willebrand factor A domain-containing protein 7" evidence="6">
    <location>
        <begin position="23"/>
        <end position="1244"/>
    </location>
</feature>
<dbReference type="InterPro" id="IPR052577">
    <property type="entry name" value="VWA7"/>
</dbReference>
<dbReference type="PANTHER" id="PTHR14905">
    <property type="entry name" value="NG37"/>
    <property type="match status" value="1"/>
</dbReference>
<dbReference type="Gene3D" id="3.40.50.410">
    <property type="entry name" value="von Willebrand factor, type A domain"/>
    <property type="match status" value="1"/>
</dbReference>
<keyword evidence="3 6" id="KW-0732">Signal</keyword>
<comment type="caution">
    <text evidence="10">The sequence shown here is derived from an EMBL/GenBank/DDBJ whole genome shotgun (WGS) entry which is preliminary data.</text>
</comment>
<evidence type="ECO:0000259" key="8">
    <source>
        <dbReference type="Pfam" id="PF25106"/>
    </source>
</evidence>
<evidence type="ECO:0000256" key="3">
    <source>
        <dbReference type="ARBA" id="ARBA00022729"/>
    </source>
</evidence>
<evidence type="ECO:0000313" key="11">
    <source>
        <dbReference type="Proteomes" id="UP001159427"/>
    </source>
</evidence>
<feature type="region of interest" description="Disordered" evidence="4">
    <location>
        <begin position="231"/>
        <end position="257"/>
    </location>
</feature>
<feature type="signal peptide" evidence="6">
    <location>
        <begin position="1"/>
        <end position="22"/>
    </location>
</feature>
<feature type="domain" description="Hemicentin-1-like von Willebrand factor A" evidence="8">
    <location>
        <begin position="315"/>
        <end position="494"/>
    </location>
</feature>
<sequence length="1244" mass="135352">MKTLFLLSSLILLAYPLVRVKAFLPRISPGGGESTSFDHALITKRGFLKPLIYFFRDNPQYLKEQHLTSFLLDILSSDSPDALEETVDNITPQIKFLNALSTILSANAEVDSFPLSRSASAHFDGEQFRQGNARLIQLRQELITSLLQGDKLQHARNLAGTALHTLQDFYSHSNWIELGNSGPYGVLGRPGSEIPLEYIVGQTEATCENCEPGNCESNLITLKLTSGYRSGQDVKKPENMGKCSHGGTLDESRLKPARGGINKNTATTVESPHASLHNIAADLAAEATSIFLSDIRSTVGDDIFAKFLNLKSGNSMALVIDVSGSMSDEISEVKSLSINFVQKTLEKKGSSFTYILVPFSDPEVGPVTVTSDAKTVIEAVNNLRASGGGDCPELGMTGLYQALLHCLPETNIYYFSDADVKDENRENEVLSLAKKKKVKINLILSGQCSRRKRRNVQQSDSFKEFLRIRRSAQGQALYQSIASQTGGQVFQATKSEVADLVEIIDPGSPVNSSVDLQEVELLNIEESRAQYFSGQSYFVDIDSSLQSLVLVLTAAGSPSLDIQIVEANATLQEKIVTSSSRLLVLEVSSLVSGLLNMTVSCVGPYTLQVTGFSPLDFTYQLLDVEDLERGITRRVVGNPLRGQTLWLTLDFVGRKEIDRVSTLTLVDLNGTDLETFNITQGQGYYKNFYFVTFVPSAETFRLKVTGIDKTRTRFQRVKPTLFTLGDIKLSQNVDNINGSNSIFPGETLEVDIDVQNSGDTQKLYFKASDDLRYFTSISPSQGTLGKNDTLVLRVTLLTPSNATYGVTSTVTVFASQNSDFTQVVNFMVFFVTVASKYPDVSPPSCSVTNQTGTCASVYGRPECVSSMWYAHVMFIDAGEGIFSITTRDNGNGTLNVDAFDQGAVNTSITASFTSICCHPRVLFVGLDLVGNMGTCSISLVPDIVSLRANPSNTAVSLYPGNTTKVPFTLLNLGSAGSFSFEVTKAPNIISYVIPFSLALESNVSADGYVMIKSLSEANEMQNLTVKAISESNSASVKEVTLVQIKVLVLKHVRLEVVAPNDYYPLSPGQKLEVNFTIKNLASSETFTFLVNSNQSSIDGSIQPSPVSLGTMQSSSCILVLAARLDAAENTIALVNVTTAPASPNSDQKELQVFSLTVAVGGRGPSATENSLENGTKLETWHIVLIFLSSSVFLLVLILIILLLVHKRKHGSYFSKKPVKGHTNPGYASSQLRLEKLEVIVYNHS</sequence>
<dbReference type="InterPro" id="IPR056862">
    <property type="entry name" value="VWA7_N"/>
</dbReference>
<evidence type="ECO:0008006" key="12">
    <source>
        <dbReference type="Google" id="ProtNLM"/>
    </source>
</evidence>
<feature type="domain" description="VWA7 Ig-like" evidence="7">
    <location>
        <begin position="738"/>
        <end position="831"/>
    </location>
</feature>
<name>A0ABN8N3D1_9CNID</name>
<dbReference type="Pfam" id="PF25107">
    <property type="entry name" value="VWA7_N"/>
    <property type="match status" value="1"/>
</dbReference>
<dbReference type="InterPro" id="IPR057615">
    <property type="entry name" value="Ig_VWA7"/>
</dbReference>
<evidence type="ECO:0000259" key="7">
    <source>
        <dbReference type="Pfam" id="PF23619"/>
    </source>
</evidence>
<evidence type="ECO:0000256" key="2">
    <source>
        <dbReference type="ARBA" id="ARBA00022525"/>
    </source>
</evidence>
<accession>A0ABN8N3D1</accession>
<dbReference type="SUPFAM" id="SSF53300">
    <property type="entry name" value="vWA-like"/>
    <property type="match status" value="1"/>
</dbReference>
<evidence type="ECO:0000256" key="6">
    <source>
        <dbReference type="SAM" id="SignalP"/>
    </source>
</evidence>